<evidence type="ECO:0000313" key="4">
    <source>
        <dbReference type="EMBL" id="KAJ8097468.1"/>
    </source>
</evidence>
<keyword evidence="1" id="KW-0175">Coiled coil</keyword>
<organism evidence="4 5">
    <name type="scientific">Lipomyces tetrasporus</name>
    <dbReference type="NCBI Taxonomy" id="54092"/>
    <lineage>
        <taxon>Eukaryota</taxon>
        <taxon>Fungi</taxon>
        <taxon>Dikarya</taxon>
        <taxon>Ascomycota</taxon>
        <taxon>Saccharomycotina</taxon>
        <taxon>Lipomycetes</taxon>
        <taxon>Lipomycetales</taxon>
        <taxon>Lipomycetaceae</taxon>
        <taxon>Lipomyces</taxon>
    </lineage>
</organism>
<feature type="compositionally biased region" description="Polar residues" evidence="2">
    <location>
        <begin position="368"/>
        <end position="380"/>
    </location>
</feature>
<dbReference type="EMBL" id="JARPMG010000011">
    <property type="protein sequence ID" value="KAJ8097468.1"/>
    <property type="molecule type" value="Genomic_DNA"/>
</dbReference>
<feature type="compositionally biased region" description="Polar residues" evidence="2">
    <location>
        <begin position="208"/>
        <end position="240"/>
    </location>
</feature>
<proteinExistence type="predicted"/>
<feature type="compositionally biased region" description="Low complexity" evidence="2">
    <location>
        <begin position="283"/>
        <end position="295"/>
    </location>
</feature>
<dbReference type="Pfam" id="PF13257">
    <property type="entry name" value="DUF4048"/>
    <property type="match status" value="1"/>
</dbReference>
<dbReference type="GeneID" id="80880428"/>
<reference evidence="4" key="1">
    <citation type="submission" date="2023-03" db="EMBL/GenBank/DDBJ databases">
        <title>Near-Complete genome sequence of Lipomyces tetrasporous NRRL Y-64009, an oleaginous yeast capable of growing on lignocellulosic hydrolysates.</title>
        <authorList>
            <consortium name="Lawrence Berkeley National Laboratory"/>
            <person name="Jagtap S.S."/>
            <person name="Liu J.-J."/>
            <person name="Walukiewicz H.E."/>
            <person name="Pangilinan J."/>
            <person name="Lipzen A."/>
            <person name="Ahrendt S."/>
            <person name="Koriabine M."/>
            <person name="Cobaugh K."/>
            <person name="Salamov A."/>
            <person name="Yoshinaga Y."/>
            <person name="Ng V."/>
            <person name="Daum C."/>
            <person name="Grigoriev I.V."/>
            <person name="Slininger P.J."/>
            <person name="Dien B.S."/>
            <person name="Jin Y.-S."/>
            <person name="Rao C.V."/>
        </authorList>
    </citation>
    <scope>NUCLEOTIDE SEQUENCE</scope>
    <source>
        <strain evidence="4">NRRL Y-64009</strain>
    </source>
</reference>
<feature type="region of interest" description="Disordered" evidence="2">
    <location>
        <begin position="367"/>
        <end position="452"/>
    </location>
</feature>
<accession>A0AAD7QLM2</accession>
<feature type="domain" description="DUF4048" evidence="3">
    <location>
        <begin position="309"/>
        <end position="404"/>
    </location>
</feature>
<evidence type="ECO:0000256" key="1">
    <source>
        <dbReference type="SAM" id="Coils"/>
    </source>
</evidence>
<protein>
    <recommendedName>
        <fullName evidence="3">DUF4048 domain-containing protein</fullName>
    </recommendedName>
</protein>
<evidence type="ECO:0000259" key="3">
    <source>
        <dbReference type="Pfam" id="PF13257"/>
    </source>
</evidence>
<sequence length="524" mass="56044">MDPTVAAAYPPQTTGVARSNSLRATSGNRVYKLRLVDKVNSGNQSPSSVVTTPSASSIIASSTISTPASETEPTPSQQLRERRRNRSFRLSLSIPTAVAPSSPITEEPSVGMCGIANAQLSLPAPELFVSPKLPTVSKSNAEQAIYEDSTDFLTLLAAKQRRVLELREELSKAEIDLKQLQQQWSAHEDRSRRSVQLQAVTGLSNGARNRLSFDSSRVGNSGSKTTPAGPTSNPSVTSSTDSKRLSGAGIGRLLSPSFPFPSPPKTAPSGRPFAPRTSSLNDSTSSSATTTMPAAGGAGYPGINDEFDYDYDNNNNVNIPIRADEVIHMGRKLAEGINNHLWNLFDDIKQAAIGEDLVAGPTAAKRASVNSAGNSSTQPLASLDWRRSRTTTGDSRESANDYVDDETDRSPSPPLRHMASFVNSPIKSEPLGVNSPEYRGSPPSKHPPWEKQLGEYSGYNVLHEAPAAVSSTSLIEFESSEDEIAPNNAQSQNTVQSRISAGTKRMSLYSPDFDLTGRGPSAFP</sequence>
<evidence type="ECO:0000256" key="2">
    <source>
        <dbReference type="SAM" id="MobiDB-lite"/>
    </source>
</evidence>
<dbReference type="AlphaFoldDB" id="A0AAD7QLM2"/>
<feature type="region of interest" description="Disordered" evidence="2">
    <location>
        <begin position="41"/>
        <end position="86"/>
    </location>
</feature>
<feature type="coiled-coil region" evidence="1">
    <location>
        <begin position="156"/>
        <end position="190"/>
    </location>
</feature>
<feature type="region of interest" description="Disordered" evidence="2">
    <location>
        <begin position="208"/>
        <end position="299"/>
    </location>
</feature>
<comment type="caution">
    <text evidence="4">The sequence shown here is derived from an EMBL/GenBank/DDBJ whole genome shotgun (WGS) entry which is preliminary data.</text>
</comment>
<dbReference type="InterPro" id="IPR025122">
    <property type="entry name" value="DUF4048"/>
</dbReference>
<evidence type="ECO:0000313" key="5">
    <source>
        <dbReference type="Proteomes" id="UP001217417"/>
    </source>
</evidence>
<dbReference type="Proteomes" id="UP001217417">
    <property type="component" value="Unassembled WGS sequence"/>
</dbReference>
<keyword evidence="5" id="KW-1185">Reference proteome</keyword>
<name>A0AAD7QLM2_9ASCO</name>
<feature type="compositionally biased region" description="Low complexity" evidence="2">
    <location>
        <begin position="45"/>
        <end position="76"/>
    </location>
</feature>
<gene>
    <name evidence="4" type="ORF">POJ06DRAFT_202026</name>
</gene>
<dbReference type="RefSeq" id="XP_056040918.1">
    <property type="nucleotide sequence ID" value="XM_056185262.1"/>
</dbReference>